<gene>
    <name evidence="2" type="ORF">Apau_0467</name>
</gene>
<dbReference type="EMBL" id="CM001022">
    <property type="protein sequence ID" value="EFQ22901.1"/>
    <property type="molecule type" value="Genomic_DNA"/>
</dbReference>
<organism evidence="2 3">
    <name type="scientific">Aminomonas paucivorans DSM 12260</name>
    <dbReference type="NCBI Taxonomy" id="584708"/>
    <lineage>
        <taxon>Bacteria</taxon>
        <taxon>Thermotogati</taxon>
        <taxon>Synergistota</taxon>
        <taxon>Synergistia</taxon>
        <taxon>Synergistales</taxon>
        <taxon>Synergistaceae</taxon>
        <taxon>Aminomonas</taxon>
    </lineage>
</organism>
<dbReference type="RefSeq" id="WP_006300054.1">
    <property type="nucleotide sequence ID" value="NZ_CM001022.1"/>
</dbReference>
<dbReference type="STRING" id="584708.Apau_0467"/>
<dbReference type="AlphaFoldDB" id="E3CZW9"/>
<protein>
    <submittedName>
        <fullName evidence="2">Peptidase M15A</fullName>
    </submittedName>
</protein>
<dbReference type="OrthoDB" id="5242612at2"/>
<dbReference type="SUPFAM" id="SSF55166">
    <property type="entry name" value="Hedgehog/DD-peptidase"/>
    <property type="match status" value="1"/>
</dbReference>
<dbReference type="eggNOG" id="COG3108">
    <property type="taxonomic scope" value="Bacteria"/>
</dbReference>
<evidence type="ECO:0000313" key="2">
    <source>
        <dbReference type="EMBL" id="EFQ22901.1"/>
    </source>
</evidence>
<dbReference type="Proteomes" id="UP000005096">
    <property type="component" value="Chromosome"/>
</dbReference>
<feature type="domain" description="Peptidase M15A C-terminal" evidence="1">
    <location>
        <begin position="28"/>
        <end position="104"/>
    </location>
</feature>
<dbReference type="InterPro" id="IPR009045">
    <property type="entry name" value="Zn_M74/Hedgehog-like"/>
</dbReference>
<dbReference type="HOGENOM" id="CLU_124897_1_0_0"/>
<name>E3CZW9_9BACT</name>
<evidence type="ECO:0000313" key="3">
    <source>
        <dbReference type="Proteomes" id="UP000005096"/>
    </source>
</evidence>
<reference evidence="2 3" key="1">
    <citation type="journal article" date="2010" name="Stand. Genomic Sci.">
        <title>Non-contiguous finished genome sequence of Aminomonas paucivorans type strain (GLU-3).</title>
        <authorList>
            <person name="Pitluck S."/>
            <person name="Yasawong M."/>
            <person name="Held B."/>
            <person name="Lapidus A."/>
            <person name="Nolan M."/>
            <person name="Copeland A."/>
            <person name="Lucas S."/>
            <person name="Del Rio T.G."/>
            <person name="Tice H."/>
            <person name="Cheng J.F."/>
            <person name="Chertkov O."/>
            <person name="Goodwin L."/>
            <person name="Tapia R."/>
            <person name="Han C."/>
            <person name="Liolios K."/>
            <person name="Ivanova N."/>
            <person name="Mavromatis K."/>
            <person name="Ovchinnikova G."/>
            <person name="Pati A."/>
            <person name="Chen A."/>
            <person name="Palaniappan K."/>
            <person name="Land M."/>
            <person name="Hauser L."/>
            <person name="Chang Y.J."/>
            <person name="Jeffries C.D."/>
            <person name="Pukall R."/>
            <person name="Spring S."/>
            <person name="Rohde M."/>
            <person name="Sikorski J."/>
            <person name="Goker M."/>
            <person name="Woyke T."/>
            <person name="Bristow J."/>
            <person name="Eisen J.A."/>
            <person name="Markowitz V."/>
            <person name="Hugenholtz P."/>
            <person name="Kyrpides N.C."/>
            <person name="Klenk H.P."/>
        </authorList>
    </citation>
    <scope>NUCLEOTIDE SEQUENCE [LARGE SCALE GENOMIC DNA]</scope>
    <source>
        <strain evidence="2 3">DSM 12260</strain>
    </source>
</reference>
<proteinExistence type="predicted"/>
<dbReference type="PaxDb" id="584708-Apau_0467"/>
<dbReference type="InterPro" id="IPR013230">
    <property type="entry name" value="Peptidase_M15A_C"/>
</dbReference>
<sequence length="109" mass="12274">MNRRGIPEREDLRCRCCGALVLHEPLYGALRELARRWGGVRVTSGYRCPSHNRRVGGVPGSLHTRGRAVDLACPASRQGELLALAKELGFDQRIPYPSRGFVHLGWRRK</sequence>
<dbReference type="Pfam" id="PF08291">
    <property type="entry name" value="Peptidase_M15_3"/>
    <property type="match status" value="1"/>
</dbReference>
<keyword evidence="3" id="KW-1185">Reference proteome</keyword>
<accession>E3CZW9</accession>
<evidence type="ECO:0000259" key="1">
    <source>
        <dbReference type="Pfam" id="PF08291"/>
    </source>
</evidence>
<dbReference type="Gene3D" id="3.30.1380.10">
    <property type="match status" value="1"/>
</dbReference>